<dbReference type="EMBL" id="CP007142">
    <property type="protein sequence ID" value="AJQ95219.1"/>
    <property type="molecule type" value="Genomic_DNA"/>
</dbReference>
<evidence type="ECO:0008006" key="4">
    <source>
        <dbReference type="Google" id="ProtNLM"/>
    </source>
</evidence>
<dbReference type="Proteomes" id="UP000032266">
    <property type="component" value="Chromosome"/>
</dbReference>
<name>A0A0C5VXW5_9GAMM</name>
<dbReference type="HOGENOM" id="CLU_180692_2_0_6"/>
<dbReference type="Pfam" id="PF11174">
    <property type="entry name" value="DUF2970"/>
    <property type="match status" value="1"/>
</dbReference>
<keyword evidence="1" id="KW-0472">Membrane</keyword>
<keyword evidence="3" id="KW-1185">Reference proteome</keyword>
<gene>
    <name evidence="2" type="ORF">YC6258_03183</name>
</gene>
<protein>
    <recommendedName>
        <fullName evidence="4">DUF2970 domain-containing protein</fullName>
    </recommendedName>
</protein>
<dbReference type="AlphaFoldDB" id="A0A0C5VXW5"/>
<dbReference type="RefSeq" id="WP_044617563.1">
    <property type="nucleotide sequence ID" value="NZ_CP007142.1"/>
</dbReference>
<dbReference type="STRING" id="1445510.YC6258_03183"/>
<reference evidence="2 3" key="1">
    <citation type="submission" date="2014-01" db="EMBL/GenBank/DDBJ databases">
        <title>Full genme sequencing of cellulolytic bacterium Gynuella sunshinyii YC6258T gen. nov., sp. nov.</title>
        <authorList>
            <person name="Khan H."/>
            <person name="Chung E.J."/>
            <person name="Chung Y.R."/>
        </authorList>
    </citation>
    <scope>NUCLEOTIDE SEQUENCE [LARGE SCALE GENOMIC DNA]</scope>
    <source>
        <strain evidence="2 3">YC6258</strain>
    </source>
</reference>
<dbReference type="InterPro" id="IPR021344">
    <property type="entry name" value="DUF2970"/>
</dbReference>
<dbReference type="PATRIC" id="fig|1445510.3.peg.3146"/>
<organism evidence="2 3">
    <name type="scientific">Gynuella sunshinyii YC6258</name>
    <dbReference type="NCBI Taxonomy" id="1445510"/>
    <lineage>
        <taxon>Bacteria</taxon>
        <taxon>Pseudomonadati</taxon>
        <taxon>Pseudomonadota</taxon>
        <taxon>Gammaproteobacteria</taxon>
        <taxon>Oceanospirillales</taxon>
        <taxon>Saccharospirillaceae</taxon>
        <taxon>Gynuella</taxon>
    </lineage>
</organism>
<evidence type="ECO:0000313" key="3">
    <source>
        <dbReference type="Proteomes" id="UP000032266"/>
    </source>
</evidence>
<evidence type="ECO:0000256" key="1">
    <source>
        <dbReference type="SAM" id="Phobius"/>
    </source>
</evidence>
<dbReference type="KEGG" id="gsn:YC6258_03183"/>
<feature type="transmembrane region" description="Helical" evidence="1">
    <location>
        <begin position="39"/>
        <end position="61"/>
    </location>
</feature>
<keyword evidence="1" id="KW-0812">Transmembrane</keyword>
<dbReference type="OrthoDB" id="5625885at2"/>
<sequence length="69" mass="7632">MNDKNNKVGFWAIAGSILAAAFGVQSDKNRQRDFNKGNIWWFVAGGAIFTVIFVFLIILAVKLSLSQVN</sequence>
<proteinExistence type="predicted"/>
<evidence type="ECO:0000313" key="2">
    <source>
        <dbReference type="EMBL" id="AJQ95219.1"/>
    </source>
</evidence>
<keyword evidence="1" id="KW-1133">Transmembrane helix</keyword>
<accession>A0A0C5VXW5</accession>